<feature type="transmembrane region" description="Helical" evidence="8">
    <location>
        <begin position="183"/>
        <end position="210"/>
    </location>
</feature>
<dbReference type="CDD" id="cd06186">
    <property type="entry name" value="NOX_Duox_like_FAD_NADP"/>
    <property type="match status" value="1"/>
</dbReference>
<keyword evidence="11" id="KW-1185">Reference proteome</keyword>
<keyword evidence="4 8" id="KW-1133">Transmembrane helix</keyword>
<name>A0A4Y9Z6I4_9AGAM</name>
<evidence type="ECO:0000256" key="7">
    <source>
        <dbReference type="ARBA" id="ARBA00023180"/>
    </source>
</evidence>
<feature type="transmembrane region" description="Helical" evidence="8">
    <location>
        <begin position="115"/>
        <end position="138"/>
    </location>
</feature>
<dbReference type="PANTHER" id="PTHR32361">
    <property type="entry name" value="FERRIC/CUPRIC REDUCTASE TRANSMEMBRANE COMPONENT"/>
    <property type="match status" value="1"/>
</dbReference>
<dbReference type="OrthoDB" id="4494341at2759"/>
<feature type="domain" description="FAD-binding FR-type" evidence="9">
    <location>
        <begin position="361"/>
        <end position="517"/>
    </location>
</feature>
<sequence>MRGSDASQYHTLPPLGTDLSPYRLLPGSEGPGFPLANPPSSWNVGQSRPLVPDFCPLNLDSRNIGTPSEPCVLFSASGETLLWIYRHDPVRMGIPSYNDDDLVIYVYRTLWYPRYTWFICGSFIFLLMLWNIATLILARLRKPRRADVEGRARPQRGPVSASRIPVAFLNACRMIAFRTTIPLGFGFELCLAEVFLTGAYLAMLFVLAMIKTTSQTGEKWNMLYWANRAGSIASLQTMLVVALGMKNNPISWMTGISFDKMNYLHRLSSRAICILVWLHGGGWFKYGLVYGIAITTPLTRTGILGGVAIAILCLVSVRPVRQYEYEWFLVMHFCLALIYLVGSYVHCHILGVGSYLWPALAIWGVDRVLRVARIIIFNHSYFGFKSGVGTFNATLETIAPGYIRMRFRRPKHLTWGAAQSVYMTMPGVSKLPWEAHPFTIANADIPTLRSEIDRSEKDVDEKNVAVVDSKGDGPSAAGKELILLINSQQGFTKRLVDIADKGGSMKVFIDGPCSCPP</sequence>
<dbReference type="AlphaFoldDB" id="A0A4Y9Z6I4"/>
<dbReference type="STRING" id="205917.A0A4Y9Z6I4"/>
<evidence type="ECO:0000313" key="10">
    <source>
        <dbReference type="EMBL" id="TFY70355.1"/>
    </source>
</evidence>
<feature type="transmembrane region" description="Helical" evidence="8">
    <location>
        <begin position="222"/>
        <end position="243"/>
    </location>
</feature>
<keyword evidence="7" id="KW-0325">Glycoprotein</keyword>
<dbReference type="EMBL" id="SEOQ01000107">
    <property type="protein sequence ID" value="TFY70355.1"/>
    <property type="molecule type" value="Genomic_DNA"/>
</dbReference>
<feature type="transmembrane region" description="Helical" evidence="8">
    <location>
        <begin position="263"/>
        <end position="284"/>
    </location>
</feature>
<evidence type="ECO:0000256" key="8">
    <source>
        <dbReference type="SAM" id="Phobius"/>
    </source>
</evidence>
<dbReference type="InterPro" id="IPR017927">
    <property type="entry name" value="FAD-bd_FR_type"/>
</dbReference>
<keyword evidence="6 8" id="KW-0472">Membrane</keyword>
<evidence type="ECO:0000256" key="5">
    <source>
        <dbReference type="ARBA" id="ARBA00023065"/>
    </source>
</evidence>
<dbReference type="PANTHER" id="PTHR32361:SF9">
    <property type="entry name" value="FERRIC REDUCTASE TRANSMEMBRANE COMPONENT 3-RELATED"/>
    <property type="match status" value="1"/>
</dbReference>
<dbReference type="GO" id="GO:0015677">
    <property type="term" value="P:copper ion import"/>
    <property type="evidence" value="ECO:0007669"/>
    <property type="project" value="TreeGrafter"/>
</dbReference>
<dbReference type="InterPro" id="IPR051410">
    <property type="entry name" value="Ferric/Cupric_Reductase"/>
</dbReference>
<evidence type="ECO:0000259" key="9">
    <source>
        <dbReference type="PROSITE" id="PS51384"/>
    </source>
</evidence>
<feature type="transmembrane region" description="Helical" evidence="8">
    <location>
        <begin position="327"/>
        <end position="345"/>
    </location>
</feature>
<dbReference type="PROSITE" id="PS51384">
    <property type="entry name" value="FAD_FR"/>
    <property type="match status" value="1"/>
</dbReference>
<dbReference type="InterPro" id="IPR013112">
    <property type="entry name" value="FAD-bd_8"/>
</dbReference>
<dbReference type="GO" id="GO:0006879">
    <property type="term" value="P:intracellular iron ion homeostasis"/>
    <property type="evidence" value="ECO:0007669"/>
    <property type="project" value="TreeGrafter"/>
</dbReference>
<evidence type="ECO:0000313" key="11">
    <source>
        <dbReference type="Proteomes" id="UP000298327"/>
    </source>
</evidence>
<dbReference type="GO" id="GO:0005886">
    <property type="term" value="C:plasma membrane"/>
    <property type="evidence" value="ECO:0007669"/>
    <property type="project" value="TreeGrafter"/>
</dbReference>
<dbReference type="Pfam" id="PF01794">
    <property type="entry name" value="Ferric_reduct"/>
    <property type="match status" value="1"/>
</dbReference>
<keyword evidence="2" id="KW-0813">Transport</keyword>
<organism evidence="10 11">
    <name type="scientific">Dentipellis fragilis</name>
    <dbReference type="NCBI Taxonomy" id="205917"/>
    <lineage>
        <taxon>Eukaryota</taxon>
        <taxon>Fungi</taxon>
        <taxon>Dikarya</taxon>
        <taxon>Basidiomycota</taxon>
        <taxon>Agaricomycotina</taxon>
        <taxon>Agaricomycetes</taxon>
        <taxon>Russulales</taxon>
        <taxon>Hericiaceae</taxon>
        <taxon>Dentipellis</taxon>
    </lineage>
</organism>
<evidence type="ECO:0000256" key="1">
    <source>
        <dbReference type="ARBA" id="ARBA00004141"/>
    </source>
</evidence>
<keyword evidence="3 8" id="KW-0812">Transmembrane</keyword>
<feature type="transmembrane region" description="Helical" evidence="8">
    <location>
        <begin position="290"/>
        <end position="315"/>
    </location>
</feature>
<comment type="caution">
    <text evidence="10">The sequence shown here is derived from an EMBL/GenBank/DDBJ whole genome shotgun (WGS) entry which is preliminary data.</text>
</comment>
<evidence type="ECO:0000256" key="2">
    <source>
        <dbReference type="ARBA" id="ARBA00022448"/>
    </source>
</evidence>
<dbReference type="Pfam" id="PF08022">
    <property type="entry name" value="FAD_binding_8"/>
    <property type="match status" value="1"/>
</dbReference>
<dbReference type="Proteomes" id="UP000298327">
    <property type="component" value="Unassembled WGS sequence"/>
</dbReference>
<gene>
    <name evidence="10" type="ORF">EVG20_g2667</name>
</gene>
<dbReference type="InterPro" id="IPR013130">
    <property type="entry name" value="Fe3_Rdtase_TM_dom"/>
</dbReference>
<comment type="subcellular location">
    <subcellularLocation>
        <location evidence="1">Membrane</location>
        <topology evidence="1">Multi-pass membrane protein</topology>
    </subcellularLocation>
</comment>
<reference evidence="10 11" key="1">
    <citation type="submission" date="2019-02" db="EMBL/GenBank/DDBJ databases">
        <title>Genome sequencing of the rare red list fungi Dentipellis fragilis.</title>
        <authorList>
            <person name="Buettner E."/>
            <person name="Kellner H."/>
        </authorList>
    </citation>
    <scope>NUCLEOTIDE SEQUENCE [LARGE SCALE GENOMIC DNA]</scope>
    <source>
        <strain evidence="10 11">DSM 105465</strain>
    </source>
</reference>
<evidence type="ECO:0000256" key="4">
    <source>
        <dbReference type="ARBA" id="ARBA00022989"/>
    </source>
</evidence>
<evidence type="ECO:0000256" key="3">
    <source>
        <dbReference type="ARBA" id="ARBA00022692"/>
    </source>
</evidence>
<dbReference type="GO" id="GO:0006826">
    <property type="term" value="P:iron ion transport"/>
    <property type="evidence" value="ECO:0007669"/>
    <property type="project" value="TreeGrafter"/>
</dbReference>
<keyword evidence="5" id="KW-0406">Ion transport</keyword>
<dbReference type="GO" id="GO:0000293">
    <property type="term" value="F:ferric-chelate reductase activity"/>
    <property type="evidence" value="ECO:0007669"/>
    <property type="project" value="TreeGrafter"/>
</dbReference>
<evidence type="ECO:0000256" key="6">
    <source>
        <dbReference type="ARBA" id="ARBA00023136"/>
    </source>
</evidence>
<accession>A0A4Y9Z6I4</accession>
<proteinExistence type="predicted"/>
<protein>
    <recommendedName>
        <fullName evidence="9">FAD-binding FR-type domain-containing protein</fullName>
    </recommendedName>
</protein>